<proteinExistence type="inferred from homology"/>
<evidence type="ECO:0000313" key="9">
    <source>
        <dbReference type="EMBL" id="ELW72503.1"/>
    </source>
</evidence>
<evidence type="ECO:0000256" key="8">
    <source>
        <dbReference type="SAM" id="SignalP"/>
    </source>
</evidence>
<dbReference type="AlphaFoldDB" id="L9LC88"/>
<name>L9LC88_TUPCH</name>
<dbReference type="PANTHER" id="PTHR11691:SF36">
    <property type="entry name" value="IFN-CHI1"/>
    <property type="match status" value="1"/>
</dbReference>
<dbReference type="InParanoid" id="L9LC88"/>
<dbReference type="PROSITE" id="PS00252">
    <property type="entry name" value="INTERFERON_A_B_D"/>
    <property type="match status" value="1"/>
</dbReference>
<reference evidence="10" key="2">
    <citation type="journal article" date="2013" name="Nat. Commun.">
        <title>Genome of the Chinese tree shrew.</title>
        <authorList>
            <person name="Fan Y."/>
            <person name="Huang Z.Y."/>
            <person name="Cao C.C."/>
            <person name="Chen C.S."/>
            <person name="Chen Y.X."/>
            <person name="Fan D.D."/>
            <person name="He J."/>
            <person name="Hou H.L."/>
            <person name="Hu L."/>
            <person name="Hu X.T."/>
            <person name="Jiang X.T."/>
            <person name="Lai R."/>
            <person name="Lang Y.S."/>
            <person name="Liang B."/>
            <person name="Liao S.G."/>
            <person name="Mu D."/>
            <person name="Ma Y.Y."/>
            <person name="Niu Y.Y."/>
            <person name="Sun X.Q."/>
            <person name="Xia J.Q."/>
            <person name="Xiao J."/>
            <person name="Xiong Z.Q."/>
            <person name="Xu L."/>
            <person name="Yang L."/>
            <person name="Zhang Y."/>
            <person name="Zhao W."/>
            <person name="Zhao X.D."/>
            <person name="Zheng Y.T."/>
            <person name="Zhou J.M."/>
            <person name="Zhu Y.B."/>
            <person name="Zhang G.J."/>
            <person name="Wang J."/>
            <person name="Yao Y.G."/>
        </authorList>
    </citation>
    <scope>NUCLEOTIDE SEQUENCE [LARGE SCALE GENOMIC DNA]</scope>
</reference>
<sequence length="189" mass="21310">MALPVSALLALVVLCSSPACSLGCDLPLSHGKWEIFTLLAQMERISILSCLKDRTYFGFPQILVGGHQVDRTQATAAIHETLQQIFILFSTRGSSVARNETLLEKFLQELHQRLDGLETCLGKEKEVEPSPPGSENPRLAVKSYFQRISLYLKEKKYSRCAWEIVRVEVRRCLLIINNLSGKLRKSGRH</sequence>
<evidence type="ECO:0000256" key="2">
    <source>
        <dbReference type="ARBA" id="ARBA00011033"/>
    </source>
</evidence>
<keyword evidence="5 7" id="KW-0051">Antiviral defense</keyword>
<dbReference type="STRING" id="246437.L9LC88"/>
<dbReference type="GO" id="GO:0005615">
    <property type="term" value="C:extracellular space"/>
    <property type="evidence" value="ECO:0007669"/>
    <property type="project" value="UniProtKB-KW"/>
</dbReference>
<dbReference type="SUPFAM" id="SSF47266">
    <property type="entry name" value="4-helical cytokines"/>
    <property type="match status" value="1"/>
</dbReference>
<protein>
    <submittedName>
        <fullName evidence="9">Interferon alpha-2</fullName>
    </submittedName>
</protein>
<evidence type="ECO:0000256" key="5">
    <source>
        <dbReference type="ARBA" id="ARBA00023118"/>
    </source>
</evidence>
<reference evidence="10" key="1">
    <citation type="submission" date="2012-07" db="EMBL/GenBank/DDBJ databases">
        <title>Genome of the Chinese tree shrew, a rising model animal genetically related to primates.</title>
        <authorList>
            <person name="Zhang G."/>
            <person name="Fan Y."/>
            <person name="Yao Y."/>
            <person name="Huang Z."/>
        </authorList>
    </citation>
    <scope>NUCLEOTIDE SEQUENCE [LARGE SCALE GENOMIC DNA]</scope>
</reference>
<organism evidence="9 10">
    <name type="scientific">Tupaia chinensis</name>
    <name type="common">Chinese tree shrew</name>
    <name type="synonym">Tupaia belangeri chinensis</name>
    <dbReference type="NCBI Taxonomy" id="246437"/>
    <lineage>
        <taxon>Eukaryota</taxon>
        <taxon>Metazoa</taxon>
        <taxon>Chordata</taxon>
        <taxon>Craniata</taxon>
        <taxon>Vertebrata</taxon>
        <taxon>Euteleostomi</taxon>
        <taxon>Mammalia</taxon>
        <taxon>Eutheria</taxon>
        <taxon>Euarchontoglires</taxon>
        <taxon>Scandentia</taxon>
        <taxon>Tupaiidae</taxon>
        <taxon>Tupaia</taxon>
    </lineage>
</organism>
<evidence type="ECO:0000256" key="1">
    <source>
        <dbReference type="ARBA" id="ARBA00004613"/>
    </source>
</evidence>
<dbReference type="KEGG" id="tup:102498386"/>
<evidence type="ECO:0000256" key="6">
    <source>
        <dbReference type="ARBA" id="ARBA00023157"/>
    </source>
</evidence>
<dbReference type="EMBL" id="KB320406">
    <property type="protein sequence ID" value="ELW72503.1"/>
    <property type="molecule type" value="Genomic_DNA"/>
</dbReference>
<comment type="subcellular location">
    <subcellularLocation>
        <location evidence="1">Secreted</location>
    </subcellularLocation>
</comment>
<evidence type="ECO:0000313" key="10">
    <source>
        <dbReference type="Proteomes" id="UP000011518"/>
    </source>
</evidence>
<dbReference type="CDD" id="cd00095">
    <property type="entry name" value="IFab"/>
    <property type="match status" value="1"/>
</dbReference>
<dbReference type="GO" id="GO:0051607">
    <property type="term" value="P:defense response to virus"/>
    <property type="evidence" value="ECO:0007669"/>
    <property type="project" value="UniProtKB-KW"/>
</dbReference>
<dbReference type="Pfam" id="PF00143">
    <property type="entry name" value="Interferon"/>
    <property type="match status" value="1"/>
</dbReference>
<feature type="signal peptide" evidence="8">
    <location>
        <begin position="1"/>
        <end position="23"/>
    </location>
</feature>
<feature type="chain" id="PRO_5004000340" evidence="8">
    <location>
        <begin position="24"/>
        <end position="189"/>
    </location>
</feature>
<dbReference type="InterPro" id="IPR009079">
    <property type="entry name" value="4_helix_cytokine-like_core"/>
</dbReference>
<dbReference type="InterPro" id="IPR000471">
    <property type="entry name" value="Interferon_alpha/beta/delta"/>
</dbReference>
<dbReference type="Proteomes" id="UP000011518">
    <property type="component" value="Unassembled WGS sequence"/>
</dbReference>
<keyword evidence="10" id="KW-1185">Reference proteome</keyword>
<dbReference type="Gene3D" id="1.20.1250.10">
    <property type="match status" value="1"/>
</dbReference>
<keyword evidence="4" id="KW-0964">Secreted</keyword>
<keyword evidence="3 7" id="KW-0202">Cytokine</keyword>
<accession>L9LC88</accession>
<evidence type="ECO:0000256" key="7">
    <source>
        <dbReference type="RuleBase" id="RU000436"/>
    </source>
</evidence>
<evidence type="ECO:0000256" key="3">
    <source>
        <dbReference type="ARBA" id="ARBA00022514"/>
    </source>
</evidence>
<dbReference type="PRINTS" id="PR00266">
    <property type="entry name" value="INTERFERONAB"/>
</dbReference>
<keyword evidence="8" id="KW-0732">Signal</keyword>
<comment type="similarity">
    <text evidence="2 7">Belongs to the alpha/beta interferon family.</text>
</comment>
<dbReference type="GO" id="GO:0005126">
    <property type="term" value="F:cytokine receptor binding"/>
    <property type="evidence" value="ECO:0007669"/>
    <property type="project" value="InterPro"/>
</dbReference>
<keyword evidence="6" id="KW-1015">Disulfide bond</keyword>
<gene>
    <name evidence="9" type="ORF">TREES_T100007057</name>
</gene>
<dbReference type="eggNOG" id="ENOG502SQAC">
    <property type="taxonomic scope" value="Eukaryota"/>
</dbReference>
<evidence type="ECO:0000256" key="4">
    <source>
        <dbReference type="ARBA" id="ARBA00022525"/>
    </source>
</evidence>
<dbReference type="OrthoDB" id="9529410at2759"/>
<dbReference type="SMART" id="SM00076">
    <property type="entry name" value="IFabd"/>
    <property type="match status" value="1"/>
</dbReference>
<dbReference type="FunFam" id="1.20.1250.10:FF:000001">
    <property type="entry name" value="Interferon alpha"/>
    <property type="match status" value="1"/>
</dbReference>
<dbReference type="PANTHER" id="PTHR11691">
    <property type="entry name" value="TYPE I INTERFERON"/>
    <property type="match status" value="1"/>
</dbReference>
<dbReference type="GO" id="GO:0005125">
    <property type="term" value="F:cytokine activity"/>
    <property type="evidence" value="ECO:0007669"/>
    <property type="project" value="UniProtKB-KW"/>
</dbReference>